<organism evidence="1 2">
    <name type="scientific">Thermoflavimicrobium daqui</name>
    <dbReference type="NCBI Taxonomy" id="2137476"/>
    <lineage>
        <taxon>Bacteria</taxon>
        <taxon>Bacillati</taxon>
        <taxon>Bacillota</taxon>
        <taxon>Bacilli</taxon>
        <taxon>Bacillales</taxon>
        <taxon>Thermoactinomycetaceae</taxon>
        <taxon>Thermoflavimicrobium</taxon>
    </lineage>
</organism>
<dbReference type="Proteomes" id="UP000251213">
    <property type="component" value="Unassembled WGS sequence"/>
</dbReference>
<dbReference type="RefSeq" id="WP_113659749.1">
    <property type="nucleotide sequence ID" value="NZ_KZ845671.1"/>
</dbReference>
<keyword evidence="2" id="KW-1185">Reference proteome</keyword>
<sequence length="65" mass="7380">MILRLFSVTLLILVISLSSGIILEEQISPTYAANFNFDFSNNFNNNEIEFEIEEININVDVDIAV</sequence>
<accession>A0A364K268</accession>
<reference evidence="1 2" key="1">
    <citation type="submission" date="2018-06" db="EMBL/GenBank/DDBJ databases">
        <title>Thermoflavimicrobium daqus sp. nov., a thermophilic microbe isolated from Moutai-flavour Daqu.</title>
        <authorList>
            <person name="Wang X."/>
            <person name="Zhou H."/>
        </authorList>
    </citation>
    <scope>NUCLEOTIDE SEQUENCE [LARGE SCALE GENOMIC DNA]</scope>
    <source>
        <strain evidence="1 2">FBKL4.011</strain>
    </source>
</reference>
<evidence type="ECO:0000313" key="1">
    <source>
        <dbReference type="EMBL" id="RAL22506.1"/>
    </source>
</evidence>
<dbReference type="EMBL" id="QJKK01000009">
    <property type="protein sequence ID" value="RAL22506.1"/>
    <property type="molecule type" value="Genomic_DNA"/>
</dbReference>
<gene>
    <name evidence="1" type="ORF">DL897_13860</name>
</gene>
<proteinExistence type="predicted"/>
<evidence type="ECO:0000313" key="2">
    <source>
        <dbReference type="Proteomes" id="UP000251213"/>
    </source>
</evidence>
<name>A0A364K268_9BACL</name>
<reference evidence="1 2" key="2">
    <citation type="submission" date="2018-06" db="EMBL/GenBank/DDBJ databases">
        <authorList>
            <person name="Zhirakovskaya E."/>
        </authorList>
    </citation>
    <scope>NUCLEOTIDE SEQUENCE [LARGE SCALE GENOMIC DNA]</scope>
    <source>
        <strain evidence="1 2">FBKL4.011</strain>
    </source>
</reference>
<comment type="caution">
    <text evidence="1">The sequence shown here is derived from an EMBL/GenBank/DDBJ whole genome shotgun (WGS) entry which is preliminary data.</text>
</comment>
<protein>
    <submittedName>
        <fullName evidence="1">Uncharacterized protein</fullName>
    </submittedName>
</protein>
<dbReference type="AlphaFoldDB" id="A0A364K268"/>